<name>C1EI29_MICCC</name>
<keyword evidence="2" id="KW-1185">Reference proteome</keyword>
<dbReference type="EMBL" id="CP001333">
    <property type="protein sequence ID" value="ACO67612.1"/>
    <property type="molecule type" value="Genomic_DNA"/>
</dbReference>
<evidence type="ECO:0000313" key="2">
    <source>
        <dbReference type="Proteomes" id="UP000002009"/>
    </source>
</evidence>
<protein>
    <submittedName>
        <fullName evidence="1">Uncharacterized protein</fullName>
    </submittedName>
</protein>
<dbReference type="OMA" id="WVIEPDV"/>
<dbReference type="RefSeq" id="XP_002506354.1">
    <property type="nucleotide sequence ID" value="XM_002506308.1"/>
</dbReference>
<reference evidence="1 2" key="1">
    <citation type="journal article" date="2009" name="Science">
        <title>Green evolution and dynamic adaptations revealed by genomes of the marine picoeukaryotes Micromonas.</title>
        <authorList>
            <person name="Worden A.Z."/>
            <person name="Lee J.H."/>
            <person name="Mock T."/>
            <person name="Rouze P."/>
            <person name="Simmons M.P."/>
            <person name="Aerts A.L."/>
            <person name="Allen A.E."/>
            <person name="Cuvelier M.L."/>
            <person name="Derelle E."/>
            <person name="Everett M.V."/>
            <person name="Foulon E."/>
            <person name="Grimwood J."/>
            <person name="Gundlach H."/>
            <person name="Henrissat B."/>
            <person name="Napoli C."/>
            <person name="McDonald S.M."/>
            <person name="Parker M.S."/>
            <person name="Rombauts S."/>
            <person name="Salamov A."/>
            <person name="Von Dassow P."/>
            <person name="Badger J.H."/>
            <person name="Coutinho P.M."/>
            <person name="Demir E."/>
            <person name="Dubchak I."/>
            <person name="Gentemann C."/>
            <person name="Eikrem W."/>
            <person name="Gready J.E."/>
            <person name="John U."/>
            <person name="Lanier W."/>
            <person name="Lindquist E.A."/>
            <person name="Lucas S."/>
            <person name="Mayer K.F."/>
            <person name="Moreau H."/>
            <person name="Not F."/>
            <person name="Otillar R."/>
            <person name="Panaud O."/>
            <person name="Pangilinan J."/>
            <person name="Paulsen I."/>
            <person name="Piegu B."/>
            <person name="Poliakov A."/>
            <person name="Robbens S."/>
            <person name="Schmutz J."/>
            <person name="Toulza E."/>
            <person name="Wyss T."/>
            <person name="Zelensky A."/>
            <person name="Zhou K."/>
            <person name="Armbrust E.V."/>
            <person name="Bhattacharya D."/>
            <person name="Goodenough U.W."/>
            <person name="Van de Peer Y."/>
            <person name="Grigoriev I.V."/>
        </authorList>
    </citation>
    <scope>NUCLEOTIDE SEQUENCE [LARGE SCALE GENOMIC DNA]</scope>
    <source>
        <strain evidence="2">RCC299 / NOUM17</strain>
    </source>
</reference>
<sequence length="370" mass="40900">MSAAMRRTSGNELCVRTFLLVPVAAVCLLLARAALLMWFYSSPLVVALSPAAETGAGAGWAGSSGLLDRVLALGPIEHARPRHPRRPKDEAAMFAVHVRRGDPKNDGSQAGEVERLAAQRLARDDGAEMEVGDGLNIVRAHFVYENDLTDPLEPDEVERWLGGAPGSDSSRLVEASRRRERDAVGEAFDEFSGIYGAAVKTKAIRWLHESPSTYDRAWVIEPDVVYTGRWAELFAFYDEKYPRSDLVSVNSTHSTGGSSWAHAAECTLCSEGDGRWQTAFLPVFRISRRLASAVLETLRSNRTGHHEALLPTVCERLSWCEWTSISHGDIYRYRPFIALDEAEQSAKPGRLYHPVKSADVLRALARVEEV</sequence>
<accession>C1EI29</accession>
<proteinExistence type="predicted"/>
<dbReference type="GeneID" id="8249458"/>
<dbReference type="eggNOG" id="ENOG502SU7H">
    <property type="taxonomic scope" value="Eukaryota"/>
</dbReference>
<dbReference type="InParanoid" id="C1EI29"/>
<dbReference type="AlphaFoldDB" id="C1EI29"/>
<dbReference type="KEGG" id="mis:MICPUN_64432"/>
<evidence type="ECO:0000313" key="1">
    <source>
        <dbReference type="EMBL" id="ACO67612.1"/>
    </source>
</evidence>
<gene>
    <name evidence="1" type="ORF">MICPUN_64432</name>
</gene>
<dbReference type="OrthoDB" id="10442068at2759"/>
<dbReference type="Proteomes" id="UP000002009">
    <property type="component" value="Chromosome 15"/>
</dbReference>
<organism evidence="1 2">
    <name type="scientific">Micromonas commoda (strain RCC299 / NOUM17 / CCMP2709)</name>
    <name type="common">Picoplanktonic green alga</name>
    <dbReference type="NCBI Taxonomy" id="296587"/>
    <lineage>
        <taxon>Eukaryota</taxon>
        <taxon>Viridiplantae</taxon>
        <taxon>Chlorophyta</taxon>
        <taxon>Mamiellophyceae</taxon>
        <taxon>Mamiellales</taxon>
        <taxon>Mamiellaceae</taxon>
        <taxon>Micromonas</taxon>
    </lineage>
</organism>